<evidence type="ECO:0000313" key="2">
    <source>
        <dbReference type="EMBL" id="QIJ71705.1"/>
    </source>
</evidence>
<evidence type="ECO:0000256" key="1">
    <source>
        <dbReference type="SAM" id="MobiDB-lite"/>
    </source>
</evidence>
<accession>A0A6G7PVJ6</accession>
<dbReference type="EMBL" id="CP048877">
    <property type="protein sequence ID" value="QIJ71705.1"/>
    <property type="molecule type" value="Genomic_DNA"/>
</dbReference>
<gene>
    <name evidence="2" type="ORF">G4V39_05200</name>
</gene>
<name>A0A6G7PVJ6_9BACT</name>
<protein>
    <submittedName>
        <fullName evidence="2">Uncharacterized protein</fullName>
    </submittedName>
</protein>
<dbReference type="KEGG" id="tav:G4V39_05200"/>
<feature type="region of interest" description="Disordered" evidence="1">
    <location>
        <begin position="1"/>
        <end position="20"/>
    </location>
</feature>
<proteinExistence type="predicted"/>
<sequence length="120" mass="13280">MDPHSTQKKGRSCPDCHQSPKTVGLGPGNVFFENGRLLFAPADTGADLGLNHSLQALVDTSGQPLTNLSRPNLRPFNQEEIRRILRVGLCLVCHPDYSDPVMQNWRPDLTCPVFDEKNGL</sequence>
<feature type="compositionally biased region" description="Basic residues" evidence="1">
    <location>
        <begin position="1"/>
        <end position="11"/>
    </location>
</feature>
<dbReference type="RefSeq" id="WP_166031923.1">
    <property type="nucleotide sequence ID" value="NZ_CP048877.1"/>
</dbReference>
<evidence type="ECO:0000313" key="3">
    <source>
        <dbReference type="Proteomes" id="UP000502179"/>
    </source>
</evidence>
<keyword evidence="3" id="KW-1185">Reference proteome</keyword>
<reference evidence="2 3" key="1">
    <citation type="submission" date="2020-02" db="EMBL/GenBank/DDBJ databases">
        <title>Genome analysis of Thermosulfuriphilus ammonigenes ST65T, an anaerobic thermophilic chemolithoautotrophic bacterium isolated from a deep-sea hydrothermal vent.</title>
        <authorList>
            <person name="Slobodkina G."/>
            <person name="Allioux M."/>
            <person name="Merkel A."/>
            <person name="Alain K."/>
            <person name="Jebbar M."/>
            <person name="Slobodkin A."/>
        </authorList>
    </citation>
    <scope>NUCLEOTIDE SEQUENCE [LARGE SCALE GENOMIC DNA]</scope>
    <source>
        <strain evidence="2 3">ST65</strain>
    </source>
</reference>
<organism evidence="2 3">
    <name type="scientific">Thermosulfuriphilus ammonigenes</name>
    <dbReference type="NCBI Taxonomy" id="1936021"/>
    <lineage>
        <taxon>Bacteria</taxon>
        <taxon>Pseudomonadati</taxon>
        <taxon>Thermodesulfobacteriota</taxon>
        <taxon>Thermodesulfobacteria</taxon>
        <taxon>Thermodesulfobacteriales</taxon>
        <taxon>Thermodesulfobacteriaceae</taxon>
        <taxon>Thermosulfuriphilus</taxon>
    </lineage>
</organism>
<dbReference type="Proteomes" id="UP000502179">
    <property type="component" value="Chromosome"/>
</dbReference>
<dbReference type="AlphaFoldDB" id="A0A6G7PVJ6"/>